<accession>A0ABX4R3T5</accession>
<dbReference type="InterPro" id="IPR036556">
    <property type="entry name" value="PAD_central_sf"/>
</dbReference>
<dbReference type="PANTHER" id="PTHR10837:SF8">
    <property type="entry name" value="PROTEIN-ARGININE DEIMINASE"/>
    <property type="match status" value="1"/>
</dbReference>
<dbReference type="InterPro" id="IPR013530">
    <property type="entry name" value="PAD_C"/>
</dbReference>
<dbReference type="Pfam" id="PF03068">
    <property type="entry name" value="PAD"/>
    <property type="match status" value="1"/>
</dbReference>
<gene>
    <name evidence="3" type="ORF">CU041_18265</name>
</gene>
<dbReference type="InterPro" id="IPR013733">
    <property type="entry name" value="Prot_Arg_deaminase_cen_dom"/>
</dbReference>
<comment type="caution">
    <text evidence="3">The sequence shown here is derived from an EMBL/GenBank/DDBJ whole genome shotgun (WGS) entry which is preliminary data.</text>
</comment>
<dbReference type="Gene3D" id="3.75.10.10">
    <property type="entry name" value="L-arginine/glycine Amidinotransferase, Chain A"/>
    <property type="match status" value="1"/>
</dbReference>
<keyword evidence="4" id="KW-1185">Reference proteome</keyword>
<sequence>MPQYTVQLTAPAGNYPFSLVTVSLFCAGQPQQNCDLRFQPNALVQQHVFNIANGIWRLRVSGRGFVPIDQQNINVNANAVNAQNLTVLYYTLHTDRDRDGNLDGPGQLNQKTPNAISFGTQGRGAIIPVNCNRQGNNAGIGYTDNQDQNINGNIDLAHDVAQIEIRRNIVGPPAGVPGNWGLRLKLDKATDDDDDAVRHFRIFDGVAHNSAELIGPQTVQEVAVTTNSVGNARTLGIEAIRFAGHNFPSGQAVLTLFTIQPEVTGAGNPTYFYSERLAVARWIGSHHRQAVSWLYVADAPNVTPDPANPDNPDPDPNIANFWTNLGANATNNAFRTALGNAAAADNPVIQVNTADPVHTAATRNYFLQGNNWVNYAPEDRYDDRWLRDTMISGFSKWPGAAGAAELQNVFMKTHRCRPLQNWVYRTLLDLPALVNPGNPPHPKVGVYYPAASDPDDPVSANSGGNFGVTPPVQKTVNGATTNYLYGRIYYGHSTAHQNSHQVDPSSREFLSAQNIQAPIHLDTDWLVVGHVDEMMTFVPDEGQADQFKKWKLLVASPKAAYDILTANNQAHGNARMLQRPAWNVVGNTFNYTNLNLANSQWNAIAGQREEVGVAVNATIADFLGNGQAPLHNPRRDKQQVIRYTYQDLRNWNLNGVETVIERNITKLKNAFDLSEQDIIRVPVIFYPDGFLRGNFTFGDKISPWTPGRNEGFNVFPGKQGGFQCGALTADMPNMFVGNDRLIIPKPFGPWVEAPGHDNDPNKTNEDNNGYDLFERDLVTKLQQAGINLRCIFIDDWYDYHVVSGEIHCGTNELRAQFNGQAAFGNARYANWWTAVNA</sequence>
<reference evidence="3 4" key="1">
    <citation type="submission" date="2017-11" db="EMBL/GenBank/DDBJ databases">
        <title>Biodiversity and function of Thalassospira species in the particle-attached aromatic-hydrocarbon-degrading consortia from the surface seawater of the China South Sea.</title>
        <authorList>
            <person name="Dong C."/>
            <person name="Liu R."/>
            <person name="Shao Z."/>
        </authorList>
    </citation>
    <scope>NUCLEOTIDE SEQUENCE [LARGE SCALE GENOMIC DNA]</scope>
    <source>
        <strain evidence="3 4">139Z-12</strain>
    </source>
</reference>
<evidence type="ECO:0000259" key="1">
    <source>
        <dbReference type="Pfam" id="PF03068"/>
    </source>
</evidence>
<dbReference type="InterPro" id="IPR004303">
    <property type="entry name" value="PAD"/>
</dbReference>
<name>A0ABX4R3T5_9PROT</name>
<evidence type="ECO:0000313" key="3">
    <source>
        <dbReference type="EMBL" id="PKR47567.1"/>
    </source>
</evidence>
<feature type="domain" description="Protein-arginine deiminase C-terminal" evidence="1">
    <location>
        <begin position="377"/>
        <end position="818"/>
    </location>
</feature>
<dbReference type="EMBL" id="PGTS01000008">
    <property type="protein sequence ID" value="PKR47567.1"/>
    <property type="molecule type" value="Genomic_DNA"/>
</dbReference>
<organism evidence="3 4">
    <name type="scientific">Thalassospira povalilytica</name>
    <dbReference type="NCBI Taxonomy" id="732237"/>
    <lineage>
        <taxon>Bacteria</taxon>
        <taxon>Pseudomonadati</taxon>
        <taxon>Pseudomonadota</taxon>
        <taxon>Alphaproteobacteria</taxon>
        <taxon>Rhodospirillales</taxon>
        <taxon>Thalassospiraceae</taxon>
        <taxon>Thalassospira</taxon>
    </lineage>
</organism>
<evidence type="ECO:0000259" key="2">
    <source>
        <dbReference type="Pfam" id="PF08527"/>
    </source>
</evidence>
<proteinExistence type="predicted"/>
<dbReference type="Gene3D" id="2.60.40.1700">
    <property type="entry name" value="Protein-arginine deiminase, central domain"/>
    <property type="match status" value="1"/>
</dbReference>
<dbReference type="Proteomes" id="UP000233365">
    <property type="component" value="Unassembled WGS sequence"/>
</dbReference>
<evidence type="ECO:0008006" key="5">
    <source>
        <dbReference type="Google" id="ProtNLM"/>
    </source>
</evidence>
<dbReference type="SUPFAM" id="SSF110083">
    <property type="entry name" value="Peptidylarginine deiminase Pad4, middle domain"/>
    <property type="match status" value="1"/>
</dbReference>
<dbReference type="SUPFAM" id="SSF55909">
    <property type="entry name" value="Pentein"/>
    <property type="match status" value="1"/>
</dbReference>
<dbReference type="RefSeq" id="WP_101247976.1">
    <property type="nucleotide sequence ID" value="NZ_PGTS01000008.1"/>
</dbReference>
<protein>
    <recommendedName>
        <fullName evidence="5">Protein-arginine deiminase C-terminal domain-containing protein</fullName>
    </recommendedName>
</protein>
<dbReference type="Pfam" id="PF08527">
    <property type="entry name" value="PAD_M"/>
    <property type="match status" value="1"/>
</dbReference>
<dbReference type="PANTHER" id="PTHR10837">
    <property type="entry name" value="PEPTIDYLARGININE DEIMINASE"/>
    <property type="match status" value="1"/>
</dbReference>
<feature type="domain" description="Protein-arginine deiminase (PAD) central" evidence="2">
    <location>
        <begin position="91"/>
        <end position="248"/>
    </location>
</feature>
<evidence type="ECO:0000313" key="4">
    <source>
        <dbReference type="Proteomes" id="UP000233365"/>
    </source>
</evidence>